<evidence type="ECO:0000256" key="1">
    <source>
        <dbReference type="ARBA" id="ARBA00004123"/>
    </source>
</evidence>
<keyword evidence="10" id="KW-1185">Reference proteome</keyword>
<keyword evidence="3" id="KW-0863">Zinc-finger</keyword>
<evidence type="ECO:0000313" key="10">
    <source>
        <dbReference type="Proteomes" id="UP001488805"/>
    </source>
</evidence>
<feature type="region of interest" description="Disordered" evidence="7">
    <location>
        <begin position="126"/>
        <end position="157"/>
    </location>
</feature>
<dbReference type="Pfam" id="PF13771">
    <property type="entry name" value="zf-HC5HC2H"/>
    <property type="match status" value="1"/>
</dbReference>
<feature type="domain" description="PHD-type" evidence="8">
    <location>
        <begin position="5"/>
        <end position="123"/>
    </location>
</feature>
<dbReference type="GO" id="GO:0005634">
    <property type="term" value="C:nucleus"/>
    <property type="evidence" value="ECO:0007669"/>
    <property type="project" value="UniProtKB-SubCell"/>
</dbReference>
<feature type="compositionally biased region" description="Polar residues" evidence="7">
    <location>
        <begin position="242"/>
        <end position="251"/>
    </location>
</feature>
<dbReference type="PANTHER" id="PTHR12420">
    <property type="entry name" value="PHD FINGER PROTEIN"/>
    <property type="match status" value="1"/>
</dbReference>
<sequence length="530" mass="57140">MDIKEVLCLLCQRCEETNITGALSTKDEVTAHQNCLLFSSGLYCRNSPQSDDLFGFSVEDVLKEVKRGSKLMCNKCQTKGATAGCEVKRCKKSYHYPCAVRHRAEIVEDAVKGKYVLYCSKHSQQTQENNGSVNGHPSSSAQPRTSKRQSEAGSSKVHCPACEKTEGNISLENVSNGIHTLYCNKHAPASHKRSTSGDSTTARQLSVCSRVKPSSSKRRLTFGAGQEGTPSKRKSRNAILTDDSSNSSYNEPDSEMNMFAPLEMDFDDSANSVPESQVIRKDNPSPTGSTSGNQLEDGSIAGNKDGDETIVDSVKCYILCSSESDGESESLLSPVSQPPSAATAVVSTQTASALLPIAVRFKTEVEESQTEVEESQRTDGGSCPDQSPVHSPAEHATGPAVPHQSSAGPPPSPPRSPVPAPPSDPEPSLDSGSFWKSCNAAGCTQALFIGFIDEMNDISSRIQSDLARQEDYDHALTVMSASGKLAERVAKQQEELQRKQTELQKASAAMKDVVSAHESISRYRKNMDQC</sequence>
<dbReference type="AlphaFoldDB" id="A0AAW1FSR0"/>
<dbReference type="Gene3D" id="3.30.40.10">
    <property type="entry name" value="Zinc/RING finger domain, C3HC4 (zinc finger)"/>
    <property type="match status" value="1"/>
</dbReference>
<feature type="compositionally biased region" description="Polar residues" evidence="7">
    <location>
        <begin position="196"/>
        <end position="207"/>
    </location>
</feature>
<feature type="compositionally biased region" description="Polar residues" evidence="7">
    <location>
        <begin position="126"/>
        <end position="144"/>
    </location>
</feature>
<feature type="coiled-coil region" evidence="6">
    <location>
        <begin position="482"/>
        <end position="509"/>
    </location>
</feature>
<feature type="region of interest" description="Disordered" evidence="7">
    <location>
        <begin position="364"/>
        <end position="433"/>
    </location>
</feature>
<comment type="caution">
    <text evidence="9">The sequence shown here is derived from an EMBL/GenBank/DDBJ whole genome shotgun (WGS) entry which is preliminary data.</text>
</comment>
<keyword evidence="5" id="KW-0539">Nucleus</keyword>
<dbReference type="PROSITE" id="PS51805">
    <property type="entry name" value="EPHD"/>
    <property type="match status" value="1"/>
</dbReference>
<feature type="region of interest" description="Disordered" evidence="7">
    <location>
        <begin position="188"/>
        <end position="307"/>
    </location>
</feature>
<dbReference type="Proteomes" id="UP001488805">
    <property type="component" value="Unassembled WGS sequence"/>
</dbReference>
<dbReference type="GO" id="GO:0008270">
    <property type="term" value="F:zinc ion binding"/>
    <property type="evidence" value="ECO:0007669"/>
    <property type="project" value="UniProtKB-KW"/>
</dbReference>
<evidence type="ECO:0000256" key="6">
    <source>
        <dbReference type="SAM" id="Coils"/>
    </source>
</evidence>
<protein>
    <recommendedName>
        <fullName evidence="8">PHD-type domain-containing protein</fullName>
    </recommendedName>
</protein>
<comment type="subcellular location">
    <subcellularLocation>
        <location evidence="1">Nucleus</location>
    </subcellularLocation>
</comment>
<feature type="compositionally biased region" description="Polar residues" evidence="7">
    <location>
        <begin position="284"/>
        <end position="296"/>
    </location>
</feature>
<dbReference type="SMART" id="SM00249">
    <property type="entry name" value="PHD"/>
    <property type="match status" value="1"/>
</dbReference>
<dbReference type="InterPro" id="IPR013083">
    <property type="entry name" value="Znf_RING/FYVE/PHD"/>
</dbReference>
<reference evidence="9 10" key="1">
    <citation type="journal article" date="2024" name="Genome Biol. Evol.">
        <title>Chromosome-level genome assembly of the viviparous eelpout Zoarces viviparus.</title>
        <authorList>
            <person name="Fuhrmann N."/>
            <person name="Brasseur M.V."/>
            <person name="Bakowski C.E."/>
            <person name="Podsiadlowski L."/>
            <person name="Prost S."/>
            <person name="Krehenwinkel H."/>
            <person name="Mayer C."/>
        </authorList>
    </citation>
    <scope>NUCLEOTIDE SEQUENCE [LARGE SCALE GENOMIC DNA]</scope>
    <source>
        <strain evidence="9">NO-MEL_2022_Ind0_liver</strain>
    </source>
</reference>
<feature type="compositionally biased region" description="Pro residues" evidence="7">
    <location>
        <begin position="408"/>
        <end position="425"/>
    </location>
</feature>
<dbReference type="InterPro" id="IPR001965">
    <property type="entry name" value="Znf_PHD"/>
</dbReference>
<organism evidence="9 10">
    <name type="scientific">Zoarces viviparus</name>
    <name type="common">Viviparous eelpout</name>
    <name type="synonym">Blennius viviparus</name>
    <dbReference type="NCBI Taxonomy" id="48416"/>
    <lineage>
        <taxon>Eukaryota</taxon>
        <taxon>Metazoa</taxon>
        <taxon>Chordata</taxon>
        <taxon>Craniata</taxon>
        <taxon>Vertebrata</taxon>
        <taxon>Euteleostomi</taxon>
        <taxon>Actinopterygii</taxon>
        <taxon>Neopterygii</taxon>
        <taxon>Teleostei</taxon>
        <taxon>Neoteleostei</taxon>
        <taxon>Acanthomorphata</taxon>
        <taxon>Eupercaria</taxon>
        <taxon>Perciformes</taxon>
        <taxon>Cottioidei</taxon>
        <taxon>Zoarcales</taxon>
        <taxon>Zoarcidae</taxon>
        <taxon>Zoarcinae</taxon>
        <taxon>Zoarces</taxon>
    </lineage>
</organism>
<keyword evidence="6" id="KW-0175">Coiled coil</keyword>
<accession>A0AAW1FSR0</accession>
<evidence type="ECO:0000256" key="5">
    <source>
        <dbReference type="ARBA" id="ARBA00023242"/>
    </source>
</evidence>
<evidence type="ECO:0000259" key="8">
    <source>
        <dbReference type="PROSITE" id="PS51805"/>
    </source>
</evidence>
<keyword evidence="4" id="KW-0862">Zinc</keyword>
<dbReference type="InterPro" id="IPR051188">
    <property type="entry name" value="PHD-type_Zinc_Finger"/>
</dbReference>
<dbReference type="CDD" id="cd15673">
    <property type="entry name" value="ePHD_PHF6_like"/>
    <property type="match status" value="1"/>
</dbReference>
<evidence type="ECO:0000313" key="9">
    <source>
        <dbReference type="EMBL" id="KAK9537862.1"/>
    </source>
</evidence>
<gene>
    <name evidence="9" type="ORF">VZT92_005438</name>
</gene>
<evidence type="ECO:0000256" key="3">
    <source>
        <dbReference type="ARBA" id="ARBA00022771"/>
    </source>
</evidence>
<evidence type="ECO:0000256" key="4">
    <source>
        <dbReference type="ARBA" id="ARBA00022833"/>
    </source>
</evidence>
<dbReference type="EMBL" id="JBCEZU010000034">
    <property type="protein sequence ID" value="KAK9537862.1"/>
    <property type="molecule type" value="Genomic_DNA"/>
</dbReference>
<name>A0AAW1FSR0_ZOAVI</name>
<keyword evidence="2" id="KW-0479">Metal-binding</keyword>
<dbReference type="InterPro" id="IPR034732">
    <property type="entry name" value="EPHD"/>
</dbReference>
<dbReference type="PANTHER" id="PTHR12420:SF4">
    <property type="entry name" value="PHD FINGER PROTEIN 11"/>
    <property type="match status" value="1"/>
</dbReference>
<evidence type="ECO:0000256" key="7">
    <source>
        <dbReference type="SAM" id="MobiDB-lite"/>
    </source>
</evidence>
<proteinExistence type="predicted"/>
<evidence type="ECO:0000256" key="2">
    <source>
        <dbReference type="ARBA" id="ARBA00022723"/>
    </source>
</evidence>